<dbReference type="InterPro" id="IPR032675">
    <property type="entry name" value="LRR_dom_sf"/>
</dbReference>
<dbReference type="Gene3D" id="3.80.10.10">
    <property type="entry name" value="Ribonuclease Inhibitor"/>
    <property type="match status" value="1"/>
</dbReference>
<organism evidence="1 2">
    <name type="scientific">Entomortierella parvispora</name>
    <dbReference type="NCBI Taxonomy" id="205924"/>
    <lineage>
        <taxon>Eukaryota</taxon>
        <taxon>Fungi</taxon>
        <taxon>Fungi incertae sedis</taxon>
        <taxon>Mucoromycota</taxon>
        <taxon>Mortierellomycotina</taxon>
        <taxon>Mortierellomycetes</taxon>
        <taxon>Mortierellales</taxon>
        <taxon>Mortierellaceae</taxon>
        <taxon>Entomortierella</taxon>
    </lineage>
</organism>
<comment type="caution">
    <text evidence="1">The sequence shown here is derived from an EMBL/GenBank/DDBJ whole genome shotgun (WGS) entry which is preliminary data.</text>
</comment>
<gene>
    <name evidence="1" type="ORF">EMPS_06570</name>
</gene>
<proteinExistence type="predicted"/>
<dbReference type="OrthoDB" id="2437284at2759"/>
<reference evidence="1" key="1">
    <citation type="submission" date="2021-11" db="EMBL/GenBank/DDBJ databases">
        <authorList>
            <person name="Herlambang A."/>
            <person name="Guo Y."/>
            <person name="Takashima Y."/>
            <person name="Nishizawa T."/>
        </authorList>
    </citation>
    <scope>NUCLEOTIDE SEQUENCE</scope>
    <source>
        <strain evidence="1">E1425</strain>
    </source>
</reference>
<protein>
    <recommendedName>
        <fullName evidence="3">F-box domain-containing protein</fullName>
    </recommendedName>
</protein>
<keyword evidence="2" id="KW-1185">Reference proteome</keyword>
<sequence length="455" mass="51832">MEQQQELSSCSASARAMDIFEIRSLVGLYLDCQQRALCSMVSKAWRNTFSPMIYLSVDLSTEFDIFQGSSSAGLPPEDLIRRHGETIKDLSICLPGSYIRVLLSTVRHLESLKVVRTTEQCTSQNGPVELRLLMEFNSSLQKLEFVGFQGPLIATSLKEIGPTCHQLKRLSFIQSNLSLERIVDIMRIAPQVTRLSIDRCIVAGFVPGRIFTQPLFPHLEHLEFVNSGDHLVVLVPATTRSLQPPEERTVDESSTFWLYPKLRTLIVRGQLKKAAPLQRLLRQCPQMTEFTLHGSPFTYDTFRLLSSRFDMLTRIDLLESGMDVYYTGAGANNFMICDEILWSCSQLVYFGYPDYGDRLDYPSYELRQYGNEESRVWTCSGLKTLKFKQLQWSRRVSWNERTMEQLSTLTALEVFEVGSMSGKADDEIRQMAQAWPRLGRFSCLRSSLPAQATSS</sequence>
<dbReference type="SUPFAM" id="SSF52047">
    <property type="entry name" value="RNI-like"/>
    <property type="match status" value="1"/>
</dbReference>
<dbReference type="Proteomes" id="UP000827284">
    <property type="component" value="Unassembled WGS sequence"/>
</dbReference>
<dbReference type="EMBL" id="BQFW01000008">
    <property type="protein sequence ID" value="GJJ74212.1"/>
    <property type="molecule type" value="Genomic_DNA"/>
</dbReference>
<evidence type="ECO:0000313" key="1">
    <source>
        <dbReference type="EMBL" id="GJJ74212.1"/>
    </source>
</evidence>
<name>A0A9P3LXK9_9FUNG</name>
<dbReference type="AlphaFoldDB" id="A0A9P3LXK9"/>
<evidence type="ECO:0000313" key="2">
    <source>
        <dbReference type="Proteomes" id="UP000827284"/>
    </source>
</evidence>
<reference evidence="1" key="2">
    <citation type="journal article" date="2022" name="Microbiol. Resour. Announc.">
        <title>Whole-Genome Sequence of Entomortierella parvispora E1425, a Mucoromycotan Fungus Associated with Burkholderiaceae-Related Endosymbiotic Bacteria.</title>
        <authorList>
            <person name="Herlambang A."/>
            <person name="Guo Y."/>
            <person name="Takashima Y."/>
            <person name="Narisawa K."/>
            <person name="Ohta H."/>
            <person name="Nishizawa T."/>
        </authorList>
    </citation>
    <scope>NUCLEOTIDE SEQUENCE</scope>
    <source>
        <strain evidence="1">E1425</strain>
    </source>
</reference>
<accession>A0A9P3LXK9</accession>
<evidence type="ECO:0008006" key="3">
    <source>
        <dbReference type="Google" id="ProtNLM"/>
    </source>
</evidence>